<accession>A0A6H9WBG0</accession>
<comment type="caution">
    <text evidence="2">The sequence shown here is derived from an EMBL/GenBank/DDBJ whole genome shotgun (WGS) entry which is preliminary data.</text>
</comment>
<feature type="transmembrane region" description="Helical" evidence="1">
    <location>
        <begin position="38"/>
        <end position="57"/>
    </location>
</feature>
<keyword evidence="1" id="KW-0472">Membrane</keyword>
<sequence length="112" mass="11740">MTFTFSWVLFLQLIIGVVLPLVVGLVTKHSTSSGLKALLLAGLALVSSLLTEILNAAQTDRPYDVGQGLLIGLVTFVTAVGVHYGLLKPTGATDAVQAVGDRTPIEVPPRTD</sequence>
<proteinExistence type="predicted"/>
<reference evidence="2 3" key="1">
    <citation type="submission" date="2019-09" db="EMBL/GenBank/DDBJ databases">
        <title>Phylogeny of genus Pseudoclavibacter and closely related genus.</title>
        <authorList>
            <person name="Li Y."/>
        </authorList>
    </citation>
    <scope>NUCLEOTIDE SEQUENCE [LARGE SCALE GENOMIC DNA]</scope>
    <source>
        <strain evidence="2 3">EGI 60007</strain>
    </source>
</reference>
<name>A0A6H9WBG0_9MICO</name>
<evidence type="ECO:0000313" key="2">
    <source>
        <dbReference type="EMBL" id="KAB1647910.1"/>
    </source>
</evidence>
<dbReference type="OrthoDB" id="5121044at2"/>
<organism evidence="2 3">
    <name type="scientific">Pseudoclavibacter endophyticus</name>
    <dbReference type="NCBI Taxonomy" id="1778590"/>
    <lineage>
        <taxon>Bacteria</taxon>
        <taxon>Bacillati</taxon>
        <taxon>Actinomycetota</taxon>
        <taxon>Actinomycetes</taxon>
        <taxon>Micrococcales</taxon>
        <taxon>Microbacteriaceae</taxon>
        <taxon>Pseudoclavibacter</taxon>
    </lineage>
</organism>
<dbReference type="AlphaFoldDB" id="A0A6H9WBG0"/>
<evidence type="ECO:0008006" key="4">
    <source>
        <dbReference type="Google" id="ProtNLM"/>
    </source>
</evidence>
<dbReference type="Proteomes" id="UP000431744">
    <property type="component" value="Unassembled WGS sequence"/>
</dbReference>
<feature type="transmembrane region" description="Helical" evidence="1">
    <location>
        <begin position="6"/>
        <end position="26"/>
    </location>
</feature>
<protein>
    <recommendedName>
        <fullName evidence="4">Holin</fullName>
    </recommendedName>
</protein>
<evidence type="ECO:0000256" key="1">
    <source>
        <dbReference type="SAM" id="Phobius"/>
    </source>
</evidence>
<keyword evidence="3" id="KW-1185">Reference proteome</keyword>
<gene>
    <name evidence="2" type="ORF">F8O04_12220</name>
</gene>
<dbReference type="EMBL" id="WBJY01000003">
    <property type="protein sequence ID" value="KAB1647910.1"/>
    <property type="molecule type" value="Genomic_DNA"/>
</dbReference>
<evidence type="ECO:0000313" key="3">
    <source>
        <dbReference type="Proteomes" id="UP000431744"/>
    </source>
</evidence>
<feature type="transmembrane region" description="Helical" evidence="1">
    <location>
        <begin position="69"/>
        <end position="87"/>
    </location>
</feature>
<keyword evidence="1" id="KW-0812">Transmembrane</keyword>
<keyword evidence="1" id="KW-1133">Transmembrane helix</keyword>